<dbReference type="GO" id="GO:0015074">
    <property type="term" value="P:DNA integration"/>
    <property type="evidence" value="ECO:0007669"/>
    <property type="project" value="InterPro"/>
</dbReference>
<dbReference type="PROSITE" id="PS50994">
    <property type="entry name" value="INTEGRASE"/>
    <property type="match status" value="1"/>
</dbReference>
<dbReference type="PANTHER" id="PTHR35004">
    <property type="entry name" value="TRANSPOSASE RV3428C-RELATED"/>
    <property type="match status" value="1"/>
</dbReference>
<evidence type="ECO:0000313" key="2">
    <source>
        <dbReference type="EMBL" id="KUG16819.1"/>
    </source>
</evidence>
<dbReference type="Gene3D" id="3.30.420.10">
    <property type="entry name" value="Ribonuclease H-like superfamily/Ribonuclease H"/>
    <property type="match status" value="1"/>
</dbReference>
<dbReference type="AlphaFoldDB" id="A0A0W8F8V3"/>
<gene>
    <name evidence="2" type="ORF">ASZ90_013498</name>
</gene>
<dbReference type="InterPro" id="IPR012337">
    <property type="entry name" value="RNaseH-like_sf"/>
</dbReference>
<feature type="domain" description="Integrase catalytic" evidence="1">
    <location>
        <begin position="125"/>
        <end position="299"/>
    </location>
</feature>
<comment type="caution">
    <text evidence="2">The sequence shown here is derived from an EMBL/GenBank/DDBJ whole genome shotgun (WGS) entry which is preliminary data.</text>
</comment>
<sequence length="305" mass="36054">MKLNKTKVRYILRQNRKGVATKEIARDVKVSQRRVQQIIKEYKETGQEPVLGEKVGRPRKPFTEKETEAIRAAHARYRFGARMLETVIRKQFKICISHNRIHMYLKAAGLAQEDLKKQKRRKWVRYERKHSMSAGHIDWHEWDGTDVKVCVILDDASRMVLAGGEFTEINTENSMLIIDQLVDKFWWLCPLRELILDHGSEFGAHRIHDDGSWNSEFKDHLKKYGIKPILARVKHPQTNGKLERFFGEYVKHRPAFHSFDEFITWYNDRPHGSLNFQSLETPERAFRRKMPLEAYFAIGHRLFGL</sequence>
<name>A0A0W8F8V3_9ZZZZ</name>
<dbReference type="GO" id="GO:0003676">
    <property type="term" value="F:nucleic acid binding"/>
    <property type="evidence" value="ECO:0007669"/>
    <property type="project" value="InterPro"/>
</dbReference>
<proteinExistence type="predicted"/>
<dbReference type="InterPro" id="IPR009057">
    <property type="entry name" value="Homeodomain-like_sf"/>
</dbReference>
<dbReference type="SUPFAM" id="SSF53098">
    <property type="entry name" value="Ribonuclease H-like"/>
    <property type="match status" value="1"/>
</dbReference>
<dbReference type="Gene3D" id="1.10.10.10">
    <property type="entry name" value="Winged helix-like DNA-binding domain superfamily/Winged helix DNA-binding domain"/>
    <property type="match status" value="1"/>
</dbReference>
<dbReference type="EMBL" id="LNQE01001479">
    <property type="protein sequence ID" value="KUG16819.1"/>
    <property type="molecule type" value="Genomic_DNA"/>
</dbReference>
<dbReference type="InterPro" id="IPR036388">
    <property type="entry name" value="WH-like_DNA-bd_sf"/>
</dbReference>
<dbReference type="Pfam" id="PF13384">
    <property type="entry name" value="HTH_23"/>
    <property type="match status" value="1"/>
</dbReference>
<dbReference type="SUPFAM" id="SSF46689">
    <property type="entry name" value="Homeodomain-like"/>
    <property type="match status" value="1"/>
</dbReference>
<protein>
    <submittedName>
        <fullName evidence="2">Mobile element protein</fullName>
    </submittedName>
</protein>
<organism evidence="2">
    <name type="scientific">hydrocarbon metagenome</name>
    <dbReference type="NCBI Taxonomy" id="938273"/>
    <lineage>
        <taxon>unclassified sequences</taxon>
        <taxon>metagenomes</taxon>
        <taxon>ecological metagenomes</taxon>
    </lineage>
</organism>
<dbReference type="InterPro" id="IPR036397">
    <property type="entry name" value="RNaseH_sf"/>
</dbReference>
<evidence type="ECO:0000259" key="1">
    <source>
        <dbReference type="PROSITE" id="PS50994"/>
    </source>
</evidence>
<reference evidence="2" key="1">
    <citation type="journal article" date="2015" name="Proc. Natl. Acad. Sci. U.S.A.">
        <title>Networks of energetic and metabolic interactions define dynamics in microbial communities.</title>
        <authorList>
            <person name="Embree M."/>
            <person name="Liu J.K."/>
            <person name="Al-Bassam M.M."/>
            <person name="Zengler K."/>
        </authorList>
    </citation>
    <scope>NUCLEOTIDE SEQUENCE</scope>
</reference>
<accession>A0A0W8F8V3</accession>
<dbReference type="InterPro" id="IPR001584">
    <property type="entry name" value="Integrase_cat-core"/>
</dbReference>
<dbReference type="PANTHER" id="PTHR35004:SF6">
    <property type="entry name" value="TRANSPOSASE"/>
    <property type="match status" value="1"/>
</dbReference>